<dbReference type="Pfam" id="PF02393">
    <property type="entry name" value="US22"/>
    <property type="match status" value="1"/>
</dbReference>
<name>Q8QS65_9BETA</name>
<keyword evidence="3" id="KW-1185">Reference proteome</keyword>
<dbReference type="RefSeq" id="NP_612667.1">
    <property type="nucleotide sequence ID" value="NC_003521.1"/>
</dbReference>
<dbReference type="EMBL" id="AF480884">
    <property type="protein sequence ID" value="AAM00673.1"/>
    <property type="molecule type" value="Genomic_DNA"/>
</dbReference>
<proteinExistence type="predicted"/>
<protein>
    <submittedName>
        <fullName evidence="1">Tegument protein UL23</fullName>
    </submittedName>
</protein>
<sequence length="291" mass="33608">MAHIVRDHIRDCFYSVLDRWKPPLESRPWKRGQRVALAWPRDRCLVVQQRWRSVRDEGLEAERLAGYLCCSERLRFVGSICTYRFLRKKGGSSRPAELYLADSGAVYLYTDHIYSDSLTWVAECFTEFLHMGLRRCGFITVPDEVPKNAKLKTLAACKHILDFATWRNMYSGQTIVLGDHSVVRVSVSQLYAWSELYGWQLMVGCSRVEPLGCLVVPGHIVNIFVDEYMRVFGTSHEGACIVADNLLEFATHGMLRYHYNGMFYGTKGMRRMNKPTCPRGRLHNSVRRRSP</sequence>
<evidence type="ECO:0000313" key="2">
    <source>
        <dbReference type="EMBL" id="QXV67775.1"/>
    </source>
</evidence>
<organism evidence="1 3">
    <name type="scientific">Panine betaherpesvirus 2</name>
    <name type="common">Chimpanzee cytomegalovirus</name>
    <dbReference type="NCBI Taxonomy" id="188763"/>
    <lineage>
        <taxon>Viruses</taxon>
        <taxon>Duplodnaviria</taxon>
        <taxon>Heunggongvirae</taxon>
        <taxon>Peploviricota</taxon>
        <taxon>Herviviricetes</taxon>
        <taxon>Herpesvirales</taxon>
        <taxon>Orthoherpesviridae</taxon>
        <taxon>Betaherpesvirinae</taxon>
        <taxon>Cytomegalovirus</taxon>
        <taxon>Cytomegalovirus paninebeta2</taxon>
    </lineage>
</organism>
<evidence type="ECO:0000313" key="1">
    <source>
        <dbReference type="EMBL" id="AAM00673.1"/>
    </source>
</evidence>
<dbReference type="GeneID" id="935570"/>
<dbReference type="EMBL" id="MZ151943">
    <property type="protein sequence ID" value="QXV67775.1"/>
    <property type="molecule type" value="Genomic_DNA"/>
</dbReference>
<accession>Q8QS65</accession>
<reference evidence="2" key="2">
    <citation type="submission" date="2021-05" db="EMBL/GenBank/DDBJ databases">
        <title>Cloning and multi-omic analysis of chimpanzee cytomegalovirus: a resource for comparative functional genomics.</title>
        <authorList>
            <person name="Phan Q.V."/>
        </authorList>
    </citation>
    <scope>NUCLEOTIDE SEQUENCE</scope>
    <source>
        <strain evidence="2">Heberling</strain>
    </source>
</reference>
<evidence type="ECO:0000313" key="3">
    <source>
        <dbReference type="Proteomes" id="UP000099188"/>
    </source>
</evidence>
<gene>
    <name evidence="1" type="primary">UL23</name>
    <name evidence="1" type="ORF">CCMVgp025</name>
</gene>
<reference evidence="1 3" key="1">
    <citation type="journal article" date="2003" name="J. Gen. Virol.">
        <title>The human cytomegalovirus genome revisited: comparison with the chimpanzee cytomegalovirus genome.</title>
        <authorList>
            <person name="Davison A.J."/>
            <person name="Dolan A."/>
            <person name="Akter P."/>
            <person name="Addison C."/>
            <person name="Dargan D.J."/>
            <person name="Alcendor D.J."/>
            <person name="McGeoch D.J."/>
            <person name="Hayward G.S."/>
        </authorList>
    </citation>
    <scope>NUCLEOTIDE SEQUENCE [LARGE SCALE GENOMIC DNA]</scope>
    <source>
        <strain evidence="1">Heberling</strain>
    </source>
</reference>
<dbReference type="OrthoDB" id="15014at10239"/>
<dbReference type="Proteomes" id="UP000099188">
    <property type="component" value="Segment"/>
</dbReference>
<dbReference type="KEGG" id="vg:935570"/>
<dbReference type="InterPro" id="IPR003360">
    <property type="entry name" value="US22-like"/>
</dbReference>